<evidence type="ECO:0000256" key="6">
    <source>
        <dbReference type="ARBA" id="ARBA00023239"/>
    </source>
</evidence>
<dbReference type="GO" id="GO:0008153">
    <property type="term" value="P:4-aminobenzoate biosynthetic process"/>
    <property type="evidence" value="ECO:0007669"/>
    <property type="project" value="UniProtKB-UniRule"/>
</dbReference>
<keyword evidence="5" id="KW-0289">Folate biosynthesis</keyword>
<dbReference type="PANTHER" id="PTHR42743">
    <property type="entry name" value="AMINO-ACID AMINOTRANSFERASE"/>
    <property type="match status" value="1"/>
</dbReference>
<dbReference type="Proteomes" id="UP000322165">
    <property type="component" value="Unassembled WGS sequence"/>
</dbReference>
<evidence type="ECO:0000256" key="2">
    <source>
        <dbReference type="ARBA" id="ARBA00009320"/>
    </source>
</evidence>
<evidence type="ECO:0000256" key="9">
    <source>
        <dbReference type="ARBA" id="ARBA00049529"/>
    </source>
</evidence>
<comment type="catalytic activity">
    <reaction evidence="9">
        <text>4-amino-4-deoxychorismate = 4-aminobenzoate + pyruvate + H(+)</text>
        <dbReference type="Rhea" id="RHEA:16201"/>
        <dbReference type="ChEBI" id="CHEBI:15361"/>
        <dbReference type="ChEBI" id="CHEBI:15378"/>
        <dbReference type="ChEBI" id="CHEBI:17836"/>
        <dbReference type="ChEBI" id="CHEBI:58406"/>
        <dbReference type="EC" id="4.1.3.38"/>
    </reaction>
</comment>
<comment type="pathway">
    <text evidence="7">Cofactor biosynthesis; tetrahydrofolate biosynthesis; 4-aminobenzoate from chorismate: step 2/2.</text>
</comment>
<accession>A0A5B2ZEW2</accession>
<evidence type="ECO:0000313" key="11">
    <source>
        <dbReference type="EMBL" id="KAA2285622.1"/>
    </source>
</evidence>
<dbReference type="AlphaFoldDB" id="A0A5B2ZEW2"/>
<evidence type="ECO:0000256" key="10">
    <source>
        <dbReference type="NCBIfam" id="TIGR03461"/>
    </source>
</evidence>
<comment type="caution">
    <text evidence="11">The sequence shown here is derived from an EMBL/GenBank/DDBJ whole genome shotgun (WGS) entry which is preliminary data.</text>
</comment>
<sequence length="277" mass="29932">MRALAVRAFVGGEPVPALSPLDRGLAYGDGLFETMRLHAGQPVWWEAHVARLAAGCRRLGLPMPDAGWLRGQLQALCAQAPQAGVARLTLTRGEGDRGYAPPEQPAPGMVLSLHPSPPAPPADGLNLRWCHTRLALQPALAGLKHLNRLEQVLARREWNDPDVHEGLMLDGDGLVVCATAANLFAYVDGEWLTPPVDRCGVAGVCRGWLLAAGLAREARLRPETVEAAAALFLCNAVRGILPVRRLESRDWSAHPAVWAVRERLGREVPAFLERGPV</sequence>
<dbReference type="PANTHER" id="PTHR42743:SF2">
    <property type="entry name" value="AMINODEOXYCHORISMATE LYASE"/>
    <property type="match status" value="1"/>
</dbReference>
<keyword evidence="4" id="KW-0663">Pyridoxal phosphate</keyword>
<comment type="subunit">
    <text evidence="3">Homodimer.</text>
</comment>
<evidence type="ECO:0000256" key="5">
    <source>
        <dbReference type="ARBA" id="ARBA00022909"/>
    </source>
</evidence>
<dbReference type="InterPro" id="IPR043131">
    <property type="entry name" value="BCAT-like_N"/>
</dbReference>
<comment type="similarity">
    <text evidence="2">Belongs to the class-IV pyridoxal-phosphate-dependent aminotransferase family.</text>
</comment>
<proteinExistence type="inferred from homology"/>
<dbReference type="Gene3D" id="3.30.470.10">
    <property type="match status" value="1"/>
</dbReference>
<dbReference type="RefSeq" id="WP_149859724.1">
    <property type="nucleotide sequence ID" value="NZ_VUOD01000002.1"/>
</dbReference>
<reference evidence="11 12" key="1">
    <citation type="submission" date="2019-09" db="EMBL/GenBank/DDBJ databases">
        <title>Arenimonas chukotkensis sp. nov., a bacterium isolated from Chukotka hot spring, Arctic region, Russia.</title>
        <authorList>
            <person name="Zayulina K.S."/>
            <person name="Prokofeva M.I."/>
            <person name="Elcheninov A.G."/>
            <person name="Novikov A."/>
            <person name="Kochetkova T.V."/>
            <person name="Kublanov I.V."/>
        </authorList>
    </citation>
    <scope>NUCLEOTIDE SEQUENCE [LARGE SCALE GENOMIC DNA]</scope>
    <source>
        <strain evidence="11 12">3729k</strain>
    </source>
</reference>
<dbReference type="InterPro" id="IPR036038">
    <property type="entry name" value="Aminotransferase-like"/>
</dbReference>
<dbReference type="SUPFAM" id="SSF56752">
    <property type="entry name" value="D-aminoacid aminotransferase-like PLP-dependent enzymes"/>
    <property type="match status" value="1"/>
</dbReference>
<evidence type="ECO:0000256" key="7">
    <source>
        <dbReference type="ARBA" id="ARBA00035633"/>
    </source>
</evidence>
<gene>
    <name evidence="11" type="primary">pabC</name>
    <name evidence="11" type="ORF">F0415_02995</name>
</gene>
<comment type="cofactor">
    <cofactor evidence="1">
        <name>pyridoxal 5'-phosphate</name>
        <dbReference type="ChEBI" id="CHEBI:597326"/>
    </cofactor>
</comment>
<dbReference type="InterPro" id="IPR001544">
    <property type="entry name" value="Aminotrans_IV"/>
</dbReference>
<dbReference type="GO" id="GO:0046656">
    <property type="term" value="P:folic acid biosynthetic process"/>
    <property type="evidence" value="ECO:0007669"/>
    <property type="project" value="UniProtKB-KW"/>
</dbReference>
<dbReference type="GO" id="GO:0005829">
    <property type="term" value="C:cytosol"/>
    <property type="evidence" value="ECO:0007669"/>
    <property type="project" value="TreeGrafter"/>
</dbReference>
<keyword evidence="6 11" id="KW-0456">Lyase</keyword>
<dbReference type="InterPro" id="IPR043132">
    <property type="entry name" value="BCAT-like_C"/>
</dbReference>
<reference evidence="11 12" key="2">
    <citation type="submission" date="2019-09" db="EMBL/GenBank/DDBJ databases">
        <authorList>
            <person name="Mazur A."/>
        </authorList>
    </citation>
    <scope>NUCLEOTIDE SEQUENCE [LARGE SCALE GENOMIC DNA]</scope>
    <source>
        <strain evidence="11 12">3729k</strain>
    </source>
</reference>
<dbReference type="GO" id="GO:0030170">
    <property type="term" value="F:pyridoxal phosphate binding"/>
    <property type="evidence" value="ECO:0007669"/>
    <property type="project" value="InterPro"/>
</dbReference>
<evidence type="ECO:0000256" key="4">
    <source>
        <dbReference type="ARBA" id="ARBA00022898"/>
    </source>
</evidence>
<dbReference type="Gene3D" id="3.20.10.10">
    <property type="entry name" value="D-amino Acid Aminotransferase, subunit A, domain 2"/>
    <property type="match status" value="1"/>
</dbReference>
<dbReference type="CDD" id="cd01559">
    <property type="entry name" value="ADCL_like"/>
    <property type="match status" value="1"/>
</dbReference>
<keyword evidence="12" id="KW-1185">Reference proteome</keyword>
<organism evidence="11 12">
    <name type="scientific">Arenimonas fontis</name>
    <dbReference type="NCBI Taxonomy" id="2608255"/>
    <lineage>
        <taxon>Bacteria</taxon>
        <taxon>Pseudomonadati</taxon>
        <taxon>Pseudomonadota</taxon>
        <taxon>Gammaproteobacteria</taxon>
        <taxon>Lysobacterales</taxon>
        <taxon>Lysobacteraceae</taxon>
        <taxon>Arenimonas</taxon>
    </lineage>
</organism>
<name>A0A5B2ZEW2_9GAMM</name>
<dbReference type="NCBIfam" id="TIGR03461">
    <property type="entry name" value="pabC_Proteo"/>
    <property type="match status" value="1"/>
</dbReference>
<dbReference type="InterPro" id="IPR050571">
    <property type="entry name" value="Class-IV_PLP-Dep_Aminotrnsfr"/>
</dbReference>
<dbReference type="GO" id="GO:0008696">
    <property type="term" value="F:4-amino-4-deoxychorismate lyase activity"/>
    <property type="evidence" value="ECO:0007669"/>
    <property type="project" value="UniProtKB-UniRule"/>
</dbReference>
<evidence type="ECO:0000313" key="12">
    <source>
        <dbReference type="Proteomes" id="UP000322165"/>
    </source>
</evidence>
<dbReference type="Pfam" id="PF01063">
    <property type="entry name" value="Aminotran_4"/>
    <property type="match status" value="1"/>
</dbReference>
<dbReference type="EMBL" id="VUOD01000002">
    <property type="protein sequence ID" value="KAA2285622.1"/>
    <property type="molecule type" value="Genomic_DNA"/>
</dbReference>
<protein>
    <recommendedName>
        <fullName evidence="8 10">Aminodeoxychorismate lyase</fullName>
        <ecNumber evidence="8 10">4.1.3.38</ecNumber>
    </recommendedName>
</protein>
<evidence type="ECO:0000256" key="8">
    <source>
        <dbReference type="ARBA" id="ARBA00035676"/>
    </source>
</evidence>
<evidence type="ECO:0000256" key="3">
    <source>
        <dbReference type="ARBA" id="ARBA00011738"/>
    </source>
</evidence>
<dbReference type="EC" id="4.1.3.38" evidence="8 10"/>
<dbReference type="InterPro" id="IPR017824">
    <property type="entry name" value="Aminodeoxychorismate_lyase_IV"/>
</dbReference>
<evidence type="ECO:0000256" key="1">
    <source>
        <dbReference type="ARBA" id="ARBA00001933"/>
    </source>
</evidence>